<protein>
    <submittedName>
        <fullName evidence="5">MarR family transcriptional regulator</fullName>
    </submittedName>
</protein>
<organism evidence="5 6">
    <name type="scientific">Petrimonas mucosa</name>
    <dbReference type="NCBI Taxonomy" id="1642646"/>
    <lineage>
        <taxon>Bacteria</taxon>
        <taxon>Pseudomonadati</taxon>
        <taxon>Bacteroidota</taxon>
        <taxon>Bacteroidia</taxon>
        <taxon>Bacteroidales</taxon>
        <taxon>Dysgonomonadaceae</taxon>
        <taxon>Petrimonas</taxon>
    </lineage>
</organism>
<dbReference type="InterPro" id="IPR036388">
    <property type="entry name" value="WH-like_DNA-bd_sf"/>
</dbReference>
<dbReference type="GO" id="GO:0003700">
    <property type="term" value="F:DNA-binding transcription factor activity"/>
    <property type="evidence" value="ECO:0007669"/>
    <property type="project" value="InterPro"/>
</dbReference>
<dbReference type="GO" id="GO:0003677">
    <property type="term" value="F:DNA binding"/>
    <property type="evidence" value="ECO:0007669"/>
    <property type="project" value="UniProtKB-KW"/>
</dbReference>
<gene>
    <name evidence="5" type="ORF">ING2E5A_0538</name>
</gene>
<dbReference type="AlphaFoldDB" id="A0A1G4G4A5"/>
<dbReference type="InterPro" id="IPR000835">
    <property type="entry name" value="HTH_MarR-typ"/>
</dbReference>
<evidence type="ECO:0000259" key="4">
    <source>
        <dbReference type="PROSITE" id="PS50995"/>
    </source>
</evidence>
<accession>A0A1G4G4A5</accession>
<sequence>MKSKKLLIEIIELLDQFEKTTQSNEVELSLNDFILFLQQRRTIKEERNDTVRIAQNISFLHRYSKFYIKKALKGSLLQTVDEYTYLVTLFNEESLSKTEINNRNVIEKTSGNEIMRRLLNAKLIGERRDKEDKRRMRVFITDKGRAELTKIFPGLWKSATMLSGVLAPPEKESFLQVSDKLCDFHKNIFAHCKEEEIDSLLSKLPSVNRESL</sequence>
<name>A0A1G4G4A5_9BACT</name>
<keyword evidence="6" id="KW-1185">Reference proteome</keyword>
<feature type="domain" description="HTH marR-type" evidence="4">
    <location>
        <begin position="47"/>
        <end position="183"/>
    </location>
</feature>
<dbReference type="PANTHER" id="PTHR42756">
    <property type="entry name" value="TRANSCRIPTIONAL REGULATOR, MARR"/>
    <property type="match status" value="1"/>
</dbReference>
<evidence type="ECO:0000313" key="5">
    <source>
        <dbReference type="EMBL" id="SCM55734.1"/>
    </source>
</evidence>
<evidence type="ECO:0000256" key="1">
    <source>
        <dbReference type="ARBA" id="ARBA00023015"/>
    </source>
</evidence>
<evidence type="ECO:0000256" key="2">
    <source>
        <dbReference type="ARBA" id="ARBA00023125"/>
    </source>
</evidence>
<dbReference type="STRING" id="1642646.ING2E5A_0538"/>
<evidence type="ECO:0000313" key="6">
    <source>
        <dbReference type="Proteomes" id="UP000178485"/>
    </source>
</evidence>
<dbReference type="InterPro" id="IPR036390">
    <property type="entry name" value="WH_DNA-bd_sf"/>
</dbReference>
<dbReference type="Gene3D" id="1.10.10.10">
    <property type="entry name" value="Winged helix-like DNA-binding domain superfamily/Winged helix DNA-binding domain"/>
    <property type="match status" value="1"/>
</dbReference>
<dbReference type="SUPFAM" id="SSF46785">
    <property type="entry name" value="Winged helix' DNA-binding domain"/>
    <property type="match status" value="1"/>
</dbReference>
<reference evidence="5 6" key="1">
    <citation type="submission" date="2016-08" db="EMBL/GenBank/DDBJ databases">
        <authorList>
            <person name="Seilhamer J.J."/>
        </authorList>
    </citation>
    <scope>NUCLEOTIDE SEQUENCE [LARGE SCALE GENOMIC DNA]</scope>
    <source>
        <strain evidence="5">ING2-E5A</strain>
    </source>
</reference>
<dbReference type="KEGG" id="pmuc:ING2E5A_0538"/>
<evidence type="ECO:0000256" key="3">
    <source>
        <dbReference type="ARBA" id="ARBA00023163"/>
    </source>
</evidence>
<dbReference type="PROSITE" id="PS50995">
    <property type="entry name" value="HTH_MARR_2"/>
    <property type="match status" value="1"/>
</dbReference>
<dbReference type="PANTHER" id="PTHR42756:SF1">
    <property type="entry name" value="TRANSCRIPTIONAL REPRESSOR OF EMRAB OPERON"/>
    <property type="match status" value="1"/>
</dbReference>
<dbReference type="Pfam" id="PF13463">
    <property type="entry name" value="HTH_27"/>
    <property type="match status" value="1"/>
</dbReference>
<dbReference type="Proteomes" id="UP000178485">
    <property type="component" value="Chromosome i"/>
</dbReference>
<dbReference type="EMBL" id="LT608328">
    <property type="protein sequence ID" value="SCM55734.1"/>
    <property type="molecule type" value="Genomic_DNA"/>
</dbReference>
<proteinExistence type="predicted"/>
<keyword evidence="1" id="KW-0805">Transcription regulation</keyword>
<keyword evidence="2" id="KW-0238">DNA-binding</keyword>
<keyword evidence="3" id="KW-0804">Transcription</keyword>
<dbReference type="RefSeq" id="WP_071136065.1">
    <property type="nucleotide sequence ID" value="NZ_LT608328.1"/>
</dbReference>